<evidence type="ECO:0000313" key="2">
    <source>
        <dbReference type="EMBL" id="KAK3913074.1"/>
    </source>
</evidence>
<accession>A0AAE1H1Z6</accession>
<evidence type="ECO:0000256" key="1">
    <source>
        <dbReference type="SAM" id="MobiDB-lite"/>
    </source>
</evidence>
<name>A0AAE1H1Z6_9NEOP</name>
<evidence type="ECO:0000313" key="3">
    <source>
        <dbReference type="Proteomes" id="UP001219518"/>
    </source>
</evidence>
<proteinExistence type="predicted"/>
<dbReference type="EMBL" id="JAHWGI010000308">
    <property type="protein sequence ID" value="KAK3913074.1"/>
    <property type="molecule type" value="Genomic_DNA"/>
</dbReference>
<comment type="caution">
    <text evidence="2">The sequence shown here is derived from an EMBL/GenBank/DDBJ whole genome shotgun (WGS) entry which is preliminary data.</text>
</comment>
<dbReference type="Proteomes" id="UP001219518">
    <property type="component" value="Unassembled WGS sequence"/>
</dbReference>
<protein>
    <submittedName>
        <fullName evidence="2">Allantoinase</fullName>
    </submittedName>
</protein>
<organism evidence="2 3">
    <name type="scientific">Frankliniella fusca</name>
    <dbReference type="NCBI Taxonomy" id="407009"/>
    <lineage>
        <taxon>Eukaryota</taxon>
        <taxon>Metazoa</taxon>
        <taxon>Ecdysozoa</taxon>
        <taxon>Arthropoda</taxon>
        <taxon>Hexapoda</taxon>
        <taxon>Insecta</taxon>
        <taxon>Pterygota</taxon>
        <taxon>Neoptera</taxon>
        <taxon>Paraneoptera</taxon>
        <taxon>Thysanoptera</taxon>
        <taxon>Terebrantia</taxon>
        <taxon>Thripoidea</taxon>
        <taxon>Thripidae</taxon>
        <taxon>Frankliniella</taxon>
    </lineage>
</organism>
<sequence>MSESGGSCNTHTGFIGDTHIHVNTLGRTEHTYQQGTHSGKAQGGGHTRVVDGLKRAVSYLQGKSRAGLAGRESGPGVLVPAGVESVGGHTQVLPR</sequence>
<reference evidence="2" key="2">
    <citation type="journal article" date="2023" name="BMC Genomics">
        <title>Pest status, molecular evolution, and epigenetic factors derived from the genome assembly of Frankliniella fusca, a thysanopteran phytovirus vector.</title>
        <authorList>
            <person name="Catto M.A."/>
            <person name="Labadie P.E."/>
            <person name="Jacobson A.L."/>
            <person name="Kennedy G.G."/>
            <person name="Srinivasan R."/>
            <person name="Hunt B.G."/>
        </authorList>
    </citation>
    <scope>NUCLEOTIDE SEQUENCE</scope>
    <source>
        <strain evidence="2">PL_HMW_Pooled</strain>
    </source>
</reference>
<reference evidence="2" key="1">
    <citation type="submission" date="2021-07" db="EMBL/GenBank/DDBJ databases">
        <authorList>
            <person name="Catto M.A."/>
            <person name="Jacobson A."/>
            <person name="Kennedy G."/>
            <person name="Labadie P."/>
            <person name="Hunt B.G."/>
            <person name="Srinivasan R."/>
        </authorList>
    </citation>
    <scope>NUCLEOTIDE SEQUENCE</scope>
    <source>
        <strain evidence="2">PL_HMW_Pooled</strain>
        <tissue evidence="2">Head</tissue>
    </source>
</reference>
<feature type="region of interest" description="Disordered" evidence="1">
    <location>
        <begin position="65"/>
        <end position="95"/>
    </location>
</feature>
<keyword evidence="3" id="KW-1185">Reference proteome</keyword>
<dbReference type="AlphaFoldDB" id="A0AAE1H1Z6"/>
<feature type="region of interest" description="Disordered" evidence="1">
    <location>
        <begin position="25"/>
        <end position="48"/>
    </location>
</feature>
<gene>
    <name evidence="2" type="ORF">KUF71_022528</name>
</gene>